<dbReference type="InterPro" id="IPR002048">
    <property type="entry name" value="EF_hand_dom"/>
</dbReference>
<dbReference type="EMBL" id="OC878428">
    <property type="protein sequence ID" value="CAD7640605.1"/>
    <property type="molecule type" value="Genomic_DNA"/>
</dbReference>
<feature type="domain" description="EF-hand" evidence="3">
    <location>
        <begin position="53"/>
        <end position="89"/>
    </location>
</feature>
<dbReference type="OrthoDB" id="293868at2759"/>
<feature type="signal peptide" evidence="2">
    <location>
        <begin position="1"/>
        <end position="21"/>
    </location>
</feature>
<proteinExistence type="predicted"/>
<name>A0A7R9LHP4_9ACAR</name>
<dbReference type="InterPro" id="IPR011992">
    <property type="entry name" value="EF-hand-dom_pair"/>
</dbReference>
<evidence type="ECO:0000313" key="4">
    <source>
        <dbReference type="EMBL" id="CAD7640605.1"/>
    </source>
</evidence>
<gene>
    <name evidence="4" type="ORF">OSB1V03_LOCUS18283</name>
</gene>
<accession>A0A7R9LHP4</accession>
<dbReference type="EMBL" id="CAJPIZ010023853">
    <property type="protein sequence ID" value="CAG2118331.1"/>
    <property type="molecule type" value="Genomic_DNA"/>
</dbReference>
<evidence type="ECO:0000259" key="3">
    <source>
        <dbReference type="PROSITE" id="PS50222"/>
    </source>
</evidence>
<keyword evidence="1" id="KW-0106">Calcium</keyword>
<dbReference type="PROSITE" id="PS00018">
    <property type="entry name" value="EF_HAND_1"/>
    <property type="match status" value="1"/>
</dbReference>
<evidence type="ECO:0000313" key="5">
    <source>
        <dbReference type="Proteomes" id="UP000759131"/>
    </source>
</evidence>
<feature type="chain" id="PRO_5035591997" description="EF-hand domain-containing protein" evidence="2">
    <location>
        <begin position="22"/>
        <end position="173"/>
    </location>
</feature>
<dbReference type="Proteomes" id="UP000759131">
    <property type="component" value="Unassembled WGS sequence"/>
</dbReference>
<dbReference type="SUPFAM" id="SSF47473">
    <property type="entry name" value="EF-hand"/>
    <property type="match status" value="1"/>
</dbReference>
<evidence type="ECO:0000256" key="1">
    <source>
        <dbReference type="ARBA" id="ARBA00022837"/>
    </source>
</evidence>
<protein>
    <recommendedName>
        <fullName evidence="3">EF-hand domain-containing protein</fullName>
    </recommendedName>
</protein>
<keyword evidence="5" id="KW-1185">Reference proteome</keyword>
<dbReference type="Gene3D" id="1.10.238.10">
    <property type="entry name" value="EF-hand"/>
    <property type="match status" value="1"/>
</dbReference>
<dbReference type="AlphaFoldDB" id="A0A7R9LHP4"/>
<evidence type="ECO:0000256" key="2">
    <source>
        <dbReference type="SAM" id="SignalP"/>
    </source>
</evidence>
<dbReference type="InterPro" id="IPR018247">
    <property type="entry name" value="EF_Hand_1_Ca_BS"/>
</dbReference>
<keyword evidence="2" id="KW-0732">Signal</keyword>
<dbReference type="PROSITE" id="PS50222">
    <property type="entry name" value="EF_HAND_2"/>
    <property type="match status" value="1"/>
</dbReference>
<organism evidence="4">
    <name type="scientific">Medioppia subpectinata</name>
    <dbReference type="NCBI Taxonomy" id="1979941"/>
    <lineage>
        <taxon>Eukaryota</taxon>
        <taxon>Metazoa</taxon>
        <taxon>Ecdysozoa</taxon>
        <taxon>Arthropoda</taxon>
        <taxon>Chelicerata</taxon>
        <taxon>Arachnida</taxon>
        <taxon>Acari</taxon>
        <taxon>Acariformes</taxon>
        <taxon>Sarcoptiformes</taxon>
        <taxon>Oribatida</taxon>
        <taxon>Brachypylina</taxon>
        <taxon>Oppioidea</taxon>
        <taxon>Oppiidae</taxon>
        <taxon>Medioppia</taxon>
    </lineage>
</organism>
<dbReference type="GO" id="GO:0005509">
    <property type="term" value="F:calcium ion binding"/>
    <property type="evidence" value="ECO:0007669"/>
    <property type="project" value="InterPro"/>
</dbReference>
<reference evidence="4" key="1">
    <citation type="submission" date="2020-11" db="EMBL/GenBank/DDBJ databases">
        <authorList>
            <person name="Tran Van P."/>
        </authorList>
    </citation>
    <scope>NUCLEOTIDE SEQUENCE</scope>
</reference>
<sequence length="173" mass="19805">MNRLLVIAILNVSIAATLVSGHESSLHQSADELDNHLHMDQIPPPSAQPSHEDIAAHLSQLFADQMDKDGDGFVDVHELKAWIEVVHNKLIADNIEQQWSYYQPEVQEVHSWEGYNPEQQEVLHWDVYVNMTYPDNIGDEEAAHESERYRKCTHGRAITRSSRKCFIGMFTSI</sequence>